<organism evidence="1 2">
    <name type="scientific">Cinara cedri</name>
    <dbReference type="NCBI Taxonomy" id="506608"/>
    <lineage>
        <taxon>Eukaryota</taxon>
        <taxon>Metazoa</taxon>
        <taxon>Ecdysozoa</taxon>
        <taxon>Arthropoda</taxon>
        <taxon>Hexapoda</taxon>
        <taxon>Insecta</taxon>
        <taxon>Pterygota</taxon>
        <taxon>Neoptera</taxon>
        <taxon>Paraneoptera</taxon>
        <taxon>Hemiptera</taxon>
        <taxon>Sternorrhyncha</taxon>
        <taxon>Aphidomorpha</taxon>
        <taxon>Aphidoidea</taxon>
        <taxon>Aphididae</taxon>
        <taxon>Lachninae</taxon>
        <taxon>Cinara</taxon>
    </lineage>
</organism>
<dbReference type="AlphaFoldDB" id="A0A5E4NE84"/>
<name>A0A5E4NE84_9HEMI</name>
<sequence>MFVHFAARFGALSDLNITNDLKTVKRKLSFSGCPKRFKNALNDTETHPQQRSPSLISTPGITFRKKSAAKELPKFEEIINEPITNESSLDESETSTLENSRATSEIMKILVDENSIWASPSVTKISNSRLKAAIDSILVKEPNVPEPEGSQVYFYGFSQRIASTRKHSMQSIVKKPESIKEYKRKDNNIDDSVYEDVVDDQNNIL</sequence>
<keyword evidence="2" id="KW-1185">Reference proteome</keyword>
<protein>
    <submittedName>
        <fullName evidence="1">Uncharacterized protein</fullName>
    </submittedName>
</protein>
<evidence type="ECO:0000313" key="2">
    <source>
        <dbReference type="Proteomes" id="UP000325440"/>
    </source>
</evidence>
<dbReference type="EMBL" id="CABPRJ010001937">
    <property type="protein sequence ID" value="VVC42112.1"/>
    <property type="molecule type" value="Genomic_DNA"/>
</dbReference>
<accession>A0A5E4NE84</accession>
<evidence type="ECO:0000313" key="1">
    <source>
        <dbReference type="EMBL" id="VVC42112.1"/>
    </source>
</evidence>
<reference evidence="1 2" key="1">
    <citation type="submission" date="2019-08" db="EMBL/GenBank/DDBJ databases">
        <authorList>
            <person name="Alioto T."/>
            <person name="Alioto T."/>
            <person name="Gomez Garrido J."/>
        </authorList>
    </citation>
    <scope>NUCLEOTIDE SEQUENCE [LARGE SCALE GENOMIC DNA]</scope>
</reference>
<gene>
    <name evidence="1" type="ORF">CINCED_3A021039</name>
</gene>
<dbReference type="Proteomes" id="UP000325440">
    <property type="component" value="Unassembled WGS sequence"/>
</dbReference>
<proteinExistence type="predicted"/>